<proteinExistence type="predicted"/>
<sequence>MSFRFLPAHGTRSAGCSPRFAGPLALLALTVATLGCGPAGNDPRSFHVHGLVTFEGEPVPRGGISFEPNGAKGNSGPQGYAEIIDGKFDTQRSGRGTTGGAQVVTVSGYDGVATGDNPDGSPIFIAWQQEVEFTDAKSAEMNFDVTKETMPKQERSRK</sequence>
<dbReference type="Proteomes" id="UP000237819">
    <property type="component" value="Unassembled WGS sequence"/>
</dbReference>
<gene>
    <name evidence="1" type="ORF">C5Y93_22515</name>
</gene>
<comment type="caution">
    <text evidence="1">The sequence shown here is derived from an EMBL/GenBank/DDBJ whole genome shotgun (WGS) entry which is preliminary data.</text>
</comment>
<dbReference type="RefSeq" id="WP_105337714.1">
    <property type="nucleotide sequence ID" value="NZ_PUHZ01000022.1"/>
</dbReference>
<name>A0A2S8GHM8_9BACT</name>
<protein>
    <recommendedName>
        <fullName evidence="3">Carboxypeptidase regulatory-like domain-containing protein</fullName>
    </recommendedName>
</protein>
<dbReference type="OrthoDB" id="289094at2"/>
<evidence type="ECO:0008006" key="3">
    <source>
        <dbReference type="Google" id="ProtNLM"/>
    </source>
</evidence>
<accession>A0A2S8GHM8</accession>
<dbReference type="EMBL" id="PUHZ01000022">
    <property type="protein sequence ID" value="PQO43958.1"/>
    <property type="molecule type" value="Genomic_DNA"/>
</dbReference>
<organism evidence="1 2">
    <name type="scientific">Blastopirellula marina</name>
    <dbReference type="NCBI Taxonomy" id="124"/>
    <lineage>
        <taxon>Bacteria</taxon>
        <taxon>Pseudomonadati</taxon>
        <taxon>Planctomycetota</taxon>
        <taxon>Planctomycetia</taxon>
        <taxon>Pirellulales</taxon>
        <taxon>Pirellulaceae</taxon>
        <taxon>Blastopirellula</taxon>
    </lineage>
</organism>
<dbReference type="AlphaFoldDB" id="A0A2S8GHM8"/>
<evidence type="ECO:0000313" key="1">
    <source>
        <dbReference type="EMBL" id="PQO43958.1"/>
    </source>
</evidence>
<reference evidence="1 2" key="1">
    <citation type="submission" date="2018-02" db="EMBL/GenBank/DDBJ databases">
        <title>Comparative genomes isolates from brazilian mangrove.</title>
        <authorList>
            <person name="Araujo J.E."/>
            <person name="Taketani R.G."/>
            <person name="Silva M.C.P."/>
            <person name="Loureco M.V."/>
            <person name="Andreote F.D."/>
        </authorList>
    </citation>
    <scope>NUCLEOTIDE SEQUENCE [LARGE SCALE GENOMIC DNA]</scope>
    <source>
        <strain evidence="1 2">Nap-Phe MGV</strain>
    </source>
</reference>
<evidence type="ECO:0000313" key="2">
    <source>
        <dbReference type="Proteomes" id="UP000237819"/>
    </source>
</evidence>